<evidence type="ECO:0000313" key="2">
    <source>
        <dbReference type="EMBL" id="SDT96592.1"/>
    </source>
</evidence>
<dbReference type="InterPro" id="IPR009061">
    <property type="entry name" value="DNA-bd_dom_put_sf"/>
</dbReference>
<sequence>MSAPMNNPVTRQACRDEHRQYRAYMKVSDLTAFTGIAPNTIYTWIKQGRIKTVEFGSRILIPADEMERLLTEGVPTPNPYRDGDAA</sequence>
<feature type="domain" description="Helix-turn-helix" evidence="1">
    <location>
        <begin position="24"/>
        <end position="72"/>
    </location>
</feature>
<dbReference type="InterPro" id="IPR041657">
    <property type="entry name" value="HTH_17"/>
</dbReference>
<dbReference type="EMBL" id="LT629792">
    <property type="protein sequence ID" value="SDT97822.1"/>
    <property type="molecule type" value="Genomic_DNA"/>
</dbReference>
<evidence type="ECO:0000313" key="4">
    <source>
        <dbReference type="Proteomes" id="UP000198976"/>
    </source>
</evidence>
<proteinExistence type="predicted"/>
<reference evidence="3 4" key="1">
    <citation type="submission" date="2016-10" db="EMBL/GenBank/DDBJ databases">
        <authorList>
            <person name="Varghese N."/>
            <person name="Submissions S."/>
        </authorList>
    </citation>
    <scope>NUCLEOTIDE SEQUENCE [LARGE SCALE GENOMIC DNA]</scope>
    <source>
        <strain evidence="3 4">DSM 9169</strain>
    </source>
</reference>
<organism evidence="3 4">
    <name type="scientific">Schaalia radingae</name>
    <dbReference type="NCBI Taxonomy" id="131110"/>
    <lineage>
        <taxon>Bacteria</taxon>
        <taxon>Bacillati</taxon>
        <taxon>Actinomycetota</taxon>
        <taxon>Actinomycetes</taxon>
        <taxon>Actinomycetales</taxon>
        <taxon>Actinomycetaceae</taxon>
        <taxon>Schaalia</taxon>
    </lineage>
</organism>
<name>A0ABY0V8G1_9ACTO</name>
<keyword evidence="4" id="KW-1185">Reference proteome</keyword>
<evidence type="ECO:0000259" key="1">
    <source>
        <dbReference type="Pfam" id="PF12728"/>
    </source>
</evidence>
<accession>A0ABY0V8G1</accession>
<dbReference type="SUPFAM" id="SSF46955">
    <property type="entry name" value="Putative DNA-binding domain"/>
    <property type="match status" value="1"/>
</dbReference>
<dbReference type="Proteomes" id="UP000198976">
    <property type="component" value="Chromosome I"/>
</dbReference>
<dbReference type="Pfam" id="PF12728">
    <property type="entry name" value="HTH_17"/>
    <property type="match status" value="1"/>
</dbReference>
<evidence type="ECO:0000313" key="3">
    <source>
        <dbReference type="EMBL" id="SDT97822.1"/>
    </source>
</evidence>
<protein>
    <submittedName>
        <fullName evidence="3">DNA binding domain-containing protein, excisionase family</fullName>
    </submittedName>
</protein>
<gene>
    <name evidence="2" type="ORF">SAMN04489714_1289</name>
    <name evidence="3" type="ORF">SAMN04489714_1379</name>
</gene>
<dbReference type="EMBL" id="LT629792">
    <property type="protein sequence ID" value="SDT96592.1"/>
    <property type="molecule type" value="Genomic_DNA"/>
</dbReference>